<feature type="binding site" evidence="6">
    <location>
        <position position="252"/>
    </location>
    <ligand>
        <name>ATP</name>
        <dbReference type="ChEBI" id="CHEBI:30616"/>
    </ligand>
</feature>
<keyword evidence="3 6" id="KW-0547">Nucleotide-binding</keyword>
<evidence type="ECO:0000313" key="10">
    <source>
        <dbReference type="EMBL" id="KYR01199.1"/>
    </source>
</evidence>
<dbReference type="InterPro" id="IPR011009">
    <property type="entry name" value="Kinase-like_dom_sf"/>
</dbReference>
<dbReference type="GO" id="GO:0005524">
    <property type="term" value="F:ATP binding"/>
    <property type="evidence" value="ECO:0007669"/>
    <property type="project" value="UniProtKB-UniRule"/>
</dbReference>
<dbReference type="CDD" id="cd05580">
    <property type="entry name" value="STKc_PKA_like"/>
    <property type="match status" value="1"/>
</dbReference>
<dbReference type="GO" id="GO:0005952">
    <property type="term" value="C:cAMP-dependent protein kinase complex"/>
    <property type="evidence" value="ECO:0007669"/>
    <property type="project" value="TreeGrafter"/>
</dbReference>
<evidence type="ECO:0000256" key="2">
    <source>
        <dbReference type="ARBA" id="ARBA00022679"/>
    </source>
</evidence>
<keyword evidence="1" id="KW-0723">Serine/threonine-protein kinase</keyword>
<dbReference type="EMBL" id="LODT01000011">
    <property type="protein sequence ID" value="KYR01199.1"/>
    <property type="molecule type" value="Genomic_DNA"/>
</dbReference>
<dbReference type="Pfam" id="PF00069">
    <property type="entry name" value="Pkinase"/>
    <property type="match status" value="1"/>
</dbReference>
<dbReference type="GO" id="GO:0009653">
    <property type="term" value="P:anatomical structure morphogenesis"/>
    <property type="evidence" value="ECO:0007669"/>
    <property type="project" value="UniProtKB-ARBA"/>
</dbReference>
<dbReference type="SUPFAM" id="SSF56112">
    <property type="entry name" value="Protein kinase-like (PK-like)"/>
    <property type="match status" value="1"/>
</dbReference>
<dbReference type="PROSITE" id="PS51285">
    <property type="entry name" value="AGC_KINASE_CTER"/>
    <property type="match status" value="1"/>
</dbReference>
<evidence type="ECO:0000256" key="4">
    <source>
        <dbReference type="ARBA" id="ARBA00022777"/>
    </source>
</evidence>
<dbReference type="PANTHER" id="PTHR24353:SF37">
    <property type="entry name" value="CAMP-DEPENDENT PROTEIN KINASE CATALYTIC SUBUNIT PRKX"/>
    <property type="match status" value="1"/>
</dbReference>
<dbReference type="GO" id="GO:0005829">
    <property type="term" value="C:cytosol"/>
    <property type="evidence" value="ECO:0007669"/>
    <property type="project" value="TreeGrafter"/>
</dbReference>
<proteinExistence type="predicted"/>
<dbReference type="FunFam" id="3.30.200.20:FF:000042">
    <property type="entry name" value="Aurora kinase A"/>
    <property type="match status" value="1"/>
</dbReference>
<feature type="compositionally biased region" description="Polar residues" evidence="7">
    <location>
        <begin position="1"/>
        <end position="11"/>
    </location>
</feature>
<dbReference type="InterPro" id="IPR000961">
    <property type="entry name" value="AGC-kinase_C"/>
</dbReference>
<name>A0A152A4N5_TIELA</name>
<dbReference type="InterPro" id="IPR017441">
    <property type="entry name" value="Protein_kinase_ATP_BS"/>
</dbReference>
<dbReference type="Gene3D" id="3.30.200.20">
    <property type="entry name" value="Phosphorylase Kinase, domain 1"/>
    <property type="match status" value="1"/>
</dbReference>
<dbReference type="FunFam" id="1.10.510.10:FF:000005">
    <property type="entry name" value="cAMP-dependent protein kinase catalytic subunit alpha"/>
    <property type="match status" value="1"/>
</dbReference>
<dbReference type="SMART" id="SM00133">
    <property type="entry name" value="S_TK_X"/>
    <property type="match status" value="1"/>
</dbReference>
<feature type="compositionally biased region" description="Low complexity" evidence="7">
    <location>
        <begin position="41"/>
        <end position="55"/>
    </location>
</feature>
<dbReference type="Proteomes" id="UP000076078">
    <property type="component" value="Unassembled WGS sequence"/>
</dbReference>
<protein>
    <submittedName>
        <fullName evidence="10">cAMP-dependent protein kinase</fullName>
    </submittedName>
</protein>
<evidence type="ECO:0000259" key="9">
    <source>
        <dbReference type="PROSITE" id="PS51285"/>
    </source>
</evidence>
<dbReference type="AlphaFoldDB" id="A0A152A4N5"/>
<accession>A0A152A4N5</accession>
<feature type="region of interest" description="Disordered" evidence="7">
    <location>
        <begin position="73"/>
        <end position="99"/>
    </location>
</feature>
<dbReference type="PANTHER" id="PTHR24353">
    <property type="entry name" value="CYCLIC NUCLEOTIDE-DEPENDENT PROTEIN KINASE"/>
    <property type="match status" value="1"/>
</dbReference>
<dbReference type="OrthoDB" id="63267at2759"/>
<dbReference type="GO" id="GO:0004691">
    <property type="term" value="F:cAMP-dependent protein kinase activity"/>
    <property type="evidence" value="ECO:0007669"/>
    <property type="project" value="TreeGrafter"/>
</dbReference>
<evidence type="ECO:0000256" key="7">
    <source>
        <dbReference type="SAM" id="MobiDB-lite"/>
    </source>
</evidence>
<dbReference type="PROSITE" id="PS00107">
    <property type="entry name" value="PROTEIN_KINASE_ATP"/>
    <property type="match status" value="1"/>
</dbReference>
<sequence>MDIKAMTNSYDKIQEEDEGGEEDKKKLKSSRGTNEFIHPGSSNNNNNNNNNSNNSPVSSAADGLIRMDIEEKHTYQQHQQQQQQPSTPRGEGLLQTNNFNSFGNFVNPLGKLNSNTAVTSGYDQHHQQQPKMTGFSSLLTKPNLNIKQQHSSSLPLSSSPSQLTQHLMSSANTSTTTTTTTTTTSTTTNTTTTNTTSPLITTNALNNYYIPAPKNARERLKEFKQIRVIGTGTFGKVYLVQNINDKRFYAMKCLNKANVVQLKQVEHLNSEKSILASVNHPFIVNLYQAFQDEVKLYLLFEYVAGGEVFTHLRKTCKFSNSVAKFYAAEIILALEFLHKQNIVYRDLKPENLLIDTDGHIKITDFGFAKRVEDRTFTLCGTPEYLAPEVIQSKGHGKAVDWWALGILIFEMLAGYPPFYDDDTFVIYNKILAGRITFPIGFDLDAKDLIKRLLTADRTRRLGALRDGAQDVKNHRWFVDINWDDLYQRKYKGPFVPNIQHQGDSSNFEYYDEEPMIDDPPPPDFVDPYAHYFKDF</sequence>
<evidence type="ECO:0000259" key="8">
    <source>
        <dbReference type="PROSITE" id="PS50011"/>
    </source>
</evidence>
<dbReference type="OMA" id="VIPPTMC"/>
<keyword evidence="11" id="KW-1185">Reference proteome</keyword>
<feature type="domain" description="AGC-kinase C-terminal" evidence="9">
    <location>
        <begin position="478"/>
        <end position="535"/>
    </location>
</feature>
<dbReference type="InParanoid" id="A0A152A4N5"/>
<dbReference type="STRING" id="361077.A0A152A4N5"/>
<keyword evidence="5 6" id="KW-0067">ATP-binding</keyword>
<evidence type="ECO:0000313" key="11">
    <source>
        <dbReference type="Proteomes" id="UP000076078"/>
    </source>
</evidence>
<feature type="region of interest" description="Disordered" evidence="7">
    <location>
        <begin position="1"/>
        <end position="59"/>
    </location>
</feature>
<dbReference type="SMART" id="SM00220">
    <property type="entry name" value="S_TKc"/>
    <property type="match status" value="1"/>
</dbReference>
<dbReference type="PROSITE" id="PS00108">
    <property type="entry name" value="PROTEIN_KINASE_ST"/>
    <property type="match status" value="1"/>
</dbReference>
<evidence type="ECO:0000256" key="3">
    <source>
        <dbReference type="ARBA" id="ARBA00022741"/>
    </source>
</evidence>
<dbReference type="InterPro" id="IPR008271">
    <property type="entry name" value="Ser/Thr_kinase_AS"/>
</dbReference>
<comment type="caution">
    <text evidence="10">The sequence shown here is derived from an EMBL/GenBank/DDBJ whole genome shotgun (WGS) entry which is preliminary data.</text>
</comment>
<dbReference type="FunCoup" id="A0A152A4N5">
    <property type="interactions" value="1"/>
</dbReference>
<gene>
    <name evidence="10" type="ORF">DLAC_02316</name>
</gene>
<evidence type="ECO:0000256" key="1">
    <source>
        <dbReference type="ARBA" id="ARBA00022527"/>
    </source>
</evidence>
<dbReference type="InterPro" id="IPR000719">
    <property type="entry name" value="Prot_kinase_dom"/>
</dbReference>
<dbReference type="Gene3D" id="1.10.510.10">
    <property type="entry name" value="Transferase(Phosphotransferase) domain 1"/>
    <property type="match status" value="1"/>
</dbReference>
<keyword evidence="2" id="KW-0808">Transferase</keyword>
<feature type="domain" description="Protein kinase" evidence="8">
    <location>
        <begin position="223"/>
        <end position="477"/>
    </location>
</feature>
<organism evidence="10 11">
    <name type="scientific">Tieghemostelium lacteum</name>
    <name type="common">Slime mold</name>
    <name type="synonym">Dictyostelium lacteum</name>
    <dbReference type="NCBI Taxonomy" id="361077"/>
    <lineage>
        <taxon>Eukaryota</taxon>
        <taxon>Amoebozoa</taxon>
        <taxon>Evosea</taxon>
        <taxon>Eumycetozoa</taxon>
        <taxon>Dictyostelia</taxon>
        <taxon>Dictyosteliales</taxon>
        <taxon>Raperosteliaceae</taxon>
        <taxon>Tieghemostelium</taxon>
    </lineage>
</organism>
<evidence type="ECO:0000256" key="6">
    <source>
        <dbReference type="PROSITE-ProRule" id="PRU10141"/>
    </source>
</evidence>
<dbReference type="PROSITE" id="PS50011">
    <property type="entry name" value="PROTEIN_KINASE_DOM"/>
    <property type="match status" value="1"/>
</dbReference>
<evidence type="ECO:0000256" key="5">
    <source>
        <dbReference type="ARBA" id="ARBA00022840"/>
    </source>
</evidence>
<reference evidence="10 11" key="1">
    <citation type="submission" date="2015-12" db="EMBL/GenBank/DDBJ databases">
        <title>Dictyostelia acquired genes for synthesis and detection of signals that induce cell-type specialization by lateral gene transfer from prokaryotes.</title>
        <authorList>
            <person name="Gloeckner G."/>
            <person name="Schaap P."/>
        </authorList>
    </citation>
    <scope>NUCLEOTIDE SEQUENCE [LARGE SCALE GENOMIC DNA]</scope>
    <source>
        <strain evidence="10 11">TK</strain>
    </source>
</reference>
<feature type="region of interest" description="Disordered" evidence="7">
    <location>
        <begin position="148"/>
        <end position="197"/>
    </location>
</feature>
<keyword evidence="4 10" id="KW-0418">Kinase</keyword>